<dbReference type="InterPro" id="IPR001874">
    <property type="entry name" value="DHquinase_II"/>
</dbReference>
<evidence type="ECO:0000256" key="10">
    <source>
        <dbReference type="PIRSR" id="PIRSR001399-1"/>
    </source>
</evidence>
<comment type="subunit">
    <text evidence="5 9">Homododecamer.</text>
</comment>
<evidence type="ECO:0000256" key="11">
    <source>
        <dbReference type="PIRSR" id="PIRSR001399-2"/>
    </source>
</evidence>
<comment type="similarity">
    <text evidence="4 9">Belongs to the type-II 3-dehydroquinase family.</text>
</comment>
<protein>
    <recommendedName>
        <fullName evidence="6 9">3-dehydroquinate dehydratase</fullName>
        <shortName evidence="9">3-dehydroquinase</shortName>
        <ecNumber evidence="6 9">4.2.1.10</ecNumber>
    </recommendedName>
    <alternativeName>
        <fullName evidence="9">Type II DHQase</fullName>
    </alternativeName>
</protein>
<dbReference type="PIRSF" id="PIRSF001399">
    <property type="entry name" value="DHquinase_II"/>
    <property type="match status" value="1"/>
</dbReference>
<evidence type="ECO:0000313" key="14">
    <source>
        <dbReference type="EMBL" id="KIT16192.1"/>
    </source>
</evidence>
<evidence type="ECO:0000256" key="2">
    <source>
        <dbReference type="ARBA" id="ARBA00003924"/>
    </source>
</evidence>
<evidence type="ECO:0000256" key="3">
    <source>
        <dbReference type="ARBA" id="ARBA00004902"/>
    </source>
</evidence>
<feature type="binding site" evidence="9 11">
    <location>
        <position position="80"/>
    </location>
    <ligand>
        <name>substrate</name>
    </ligand>
</feature>
<dbReference type="UniPathway" id="UPA00053">
    <property type="reaction ID" value="UER00086"/>
</dbReference>
<dbReference type="GO" id="GO:0019631">
    <property type="term" value="P:quinate catabolic process"/>
    <property type="evidence" value="ECO:0007669"/>
    <property type="project" value="TreeGrafter"/>
</dbReference>
<feature type="binding site" evidence="9 11">
    <location>
        <position position="87"/>
    </location>
    <ligand>
        <name>substrate</name>
    </ligand>
</feature>
<dbReference type="EMBL" id="JYFE01000038">
    <property type="protein sequence ID" value="KIT16192.1"/>
    <property type="molecule type" value="Genomic_DNA"/>
</dbReference>
<feature type="binding site" evidence="9 11">
    <location>
        <position position="111"/>
    </location>
    <ligand>
        <name>substrate</name>
    </ligand>
</feature>
<dbReference type="CDD" id="cd00466">
    <property type="entry name" value="DHQase_II"/>
    <property type="match status" value="1"/>
</dbReference>
<feature type="active site" description="Proton donor" evidence="9 10">
    <location>
        <position position="100"/>
    </location>
</feature>
<dbReference type="AlphaFoldDB" id="A0A0D1CN45"/>
<keyword evidence="9" id="KW-0028">Amino-acid biosynthesis</keyword>
<dbReference type="OrthoDB" id="9790793at2"/>
<feature type="site" description="Transition state stabilizer" evidence="9 12">
    <location>
        <position position="18"/>
    </location>
</feature>
<evidence type="ECO:0000256" key="4">
    <source>
        <dbReference type="ARBA" id="ARBA00011037"/>
    </source>
</evidence>
<feature type="binding site" evidence="9 11">
    <location>
        <begin position="101"/>
        <end position="102"/>
    </location>
    <ligand>
        <name>substrate</name>
    </ligand>
</feature>
<dbReference type="NCBIfam" id="NF003807">
    <property type="entry name" value="PRK05395.1-4"/>
    <property type="match status" value="1"/>
</dbReference>
<evidence type="ECO:0000256" key="13">
    <source>
        <dbReference type="SAM" id="Phobius"/>
    </source>
</evidence>
<keyword evidence="15" id="KW-1185">Reference proteome</keyword>
<dbReference type="GO" id="GO:0003855">
    <property type="term" value="F:3-dehydroquinate dehydratase activity"/>
    <property type="evidence" value="ECO:0007669"/>
    <property type="project" value="UniProtKB-UniRule"/>
</dbReference>
<dbReference type="RefSeq" id="WP_043918871.1">
    <property type="nucleotide sequence ID" value="NZ_FZPF01000015.1"/>
</dbReference>
<name>A0A0D1CN45_9RHOB</name>
<dbReference type="PANTHER" id="PTHR21272:SF3">
    <property type="entry name" value="CATABOLIC 3-DEHYDROQUINASE"/>
    <property type="match status" value="1"/>
</dbReference>
<evidence type="ECO:0000256" key="12">
    <source>
        <dbReference type="PIRSR" id="PIRSR001399-3"/>
    </source>
</evidence>
<dbReference type="Gene3D" id="3.40.50.9100">
    <property type="entry name" value="Dehydroquinase, class II"/>
    <property type="match status" value="1"/>
</dbReference>
<keyword evidence="13" id="KW-0812">Transmembrane</keyword>
<dbReference type="STRING" id="935700.jaqu_20530"/>
<dbReference type="NCBIfam" id="TIGR01088">
    <property type="entry name" value="aroQ"/>
    <property type="match status" value="1"/>
</dbReference>
<comment type="caution">
    <text evidence="14">The sequence shown here is derived from an EMBL/GenBank/DDBJ whole genome shotgun (WGS) entry which is preliminary data.</text>
</comment>
<evidence type="ECO:0000256" key="5">
    <source>
        <dbReference type="ARBA" id="ARBA00011193"/>
    </source>
</evidence>
<dbReference type="InterPro" id="IPR018509">
    <property type="entry name" value="DHquinase_II_CS"/>
</dbReference>
<proteinExistence type="inferred from homology"/>
<dbReference type="Pfam" id="PF01220">
    <property type="entry name" value="DHquinase_II"/>
    <property type="match status" value="1"/>
</dbReference>
<keyword evidence="7 9" id="KW-0057">Aromatic amino acid biosynthesis</keyword>
<evidence type="ECO:0000256" key="9">
    <source>
        <dbReference type="HAMAP-Rule" id="MF_00169"/>
    </source>
</evidence>
<dbReference type="NCBIfam" id="NF003805">
    <property type="entry name" value="PRK05395.1-2"/>
    <property type="match status" value="1"/>
</dbReference>
<dbReference type="GO" id="GO:0009073">
    <property type="term" value="P:aromatic amino acid family biosynthetic process"/>
    <property type="evidence" value="ECO:0007669"/>
    <property type="project" value="UniProtKB-KW"/>
</dbReference>
<evidence type="ECO:0000256" key="1">
    <source>
        <dbReference type="ARBA" id="ARBA00001864"/>
    </source>
</evidence>
<dbReference type="SUPFAM" id="SSF52304">
    <property type="entry name" value="Type II 3-dehydroquinate dehydratase"/>
    <property type="match status" value="1"/>
</dbReference>
<evidence type="ECO:0000256" key="7">
    <source>
        <dbReference type="ARBA" id="ARBA00023141"/>
    </source>
</evidence>
<evidence type="ECO:0000256" key="8">
    <source>
        <dbReference type="ARBA" id="ARBA00023239"/>
    </source>
</evidence>
<dbReference type="HAMAP" id="MF_00169">
    <property type="entry name" value="AroQ"/>
    <property type="match status" value="1"/>
</dbReference>
<feature type="transmembrane region" description="Helical" evidence="13">
    <location>
        <begin position="115"/>
        <end position="135"/>
    </location>
</feature>
<dbReference type="PATRIC" id="fig|935700.4.peg.2119"/>
<dbReference type="PANTHER" id="PTHR21272">
    <property type="entry name" value="CATABOLIC 3-DEHYDROQUINASE"/>
    <property type="match status" value="1"/>
</dbReference>
<keyword evidence="13" id="KW-1133">Transmembrane helix</keyword>
<evidence type="ECO:0000313" key="15">
    <source>
        <dbReference type="Proteomes" id="UP000032232"/>
    </source>
</evidence>
<dbReference type="Proteomes" id="UP000032232">
    <property type="component" value="Unassembled WGS sequence"/>
</dbReference>
<keyword evidence="13" id="KW-0472">Membrane</keyword>
<sequence>MPSVLVINGPNLNLLGTREPETYGSTTLAEVEERCRQIGKDLGIEVATFQSNVEGVLVDAIQEARGRHDGLVLNAGAYTHTSIALRDAISAVGLPCIEVHISNIHARESFRHQSMIAPVCAGVIAGLGIIGYDLALRALASRGTT</sequence>
<comment type="function">
    <text evidence="2 9">Catalyzes a trans-dehydration via an enolate intermediate.</text>
</comment>
<dbReference type="NCBIfam" id="NF003806">
    <property type="entry name" value="PRK05395.1-3"/>
    <property type="match status" value="1"/>
</dbReference>
<dbReference type="GO" id="GO:0008652">
    <property type="term" value="P:amino acid biosynthetic process"/>
    <property type="evidence" value="ECO:0007669"/>
    <property type="project" value="UniProtKB-KW"/>
</dbReference>
<dbReference type="PROSITE" id="PS01029">
    <property type="entry name" value="DEHYDROQUINASE_II"/>
    <property type="match status" value="1"/>
</dbReference>
<keyword evidence="8 9" id="KW-0456">Lyase</keyword>
<accession>A0A0D1CN45</accession>
<comment type="catalytic activity">
    <reaction evidence="1 9">
        <text>3-dehydroquinate = 3-dehydroshikimate + H2O</text>
        <dbReference type="Rhea" id="RHEA:21096"/>
        <dbReference type="ChEBI" id="CHEBI:15377"/>
        <dbReference type="ChEBI" id="CHEBI:16630"/>
        <dbReference type="ChEBI" id="CHEBI:32364"/>
        <dbReference type="EC" id="4.2.1.10"/>
    </reaction>
</comment>
<gene>
    <name evidence="14" type="primary">yqhS</name>
    <name evidence="9" type="synonym">aroQ</name>
    <name evidence="14" type="ORF">jaqu_20530</name>
</gene>
<organism evidence="14 15">
    <name type="scientific">Jannaschia aquimarina</name>
    <dbReference type="NCBI Taxonomy" id="935700"/>
    <lineage>
        <taxon>Bacteria</taxon>
        <taxon>Pseudomonadati</taxon>
        <taxon>Pseudomonadota</taxon>
        <taxon>Alphaproteobacteria</taxon>
        <taxon>Rhodobacterales</taxon>
        <taxon>Roseobacteraceae</taxon>
        <taxon>Jannaschia</taxon>
    </lineage>
</organism>
<comment type="pathway">
    <text evidence="3 9">Metabolic intermediate biosynthesis; chorismate biosynthesis; chorismate from D-erythrose 4-phosphate and phosphoenolpyruvate: step 3/7.</text>
</comment>
<feature type="binding site" evidence="9 11">
    <location>
        <position position="74"/>
    </location>
    <ligand>
        <name>substrate</name>
    </ligand>
</feature>
<evidence type="ECO:0000256" key="6">
    <source>
        <dbReference type="ARBA" id="ARBA00012060"/>
    </source>
</evidence>
<dbReference type="GO" id="GO:0009423">
    <property type="term" value="P:chorismate biosynthetic process"/>
    <property type="evidence" value="ECO:0007669"/>
    <property type="project" value="UniProtKB-UniRule"/>
</dbReference>
<dbReference type="InterPro" id="IPR036441">
    <property type="entry name" value="DHquinase_II_sf"/>
</dbReference>
<reference evidence="14 15" key="1">
    <citation type="submission" date="2015-02" db="EMBL/GenBank/DDBJ databases">
        <title>Genome Sequence of Jannaschia aquimarina DSM28248, a member of the Roseobacter clade.</title>
        <authorList>
            <person name="Voget S."/>
            <person name="Daniel R."/>
        </authorList>
    </citation>
    <scope>NUCLEOTIDE SEQUENCE [LARGE SCALE GENOMIC DNA]</scope>
    <source>
        <strain evidence="14 15">GSW-M26</strain>
    </source>
</reference>
<feature type="active site" description="Proton acceptor" evidence="9 10">
    <location>
        <position position="23"/>
    </location>
</feature>
<dbReference type="EC" id="4.2.1.10" evidence="6 9"/>